<gene>
    <name evidence="1" type="ORF">EZI54_00060</name>
</gene>
<sequence>MVQYSLKDSLENVRHLREQMEAQIRPQVDAASIELRKMLKDMGADPSENASLADIVSQIRERNPSLRQLAMRLDIATYDVRRKLIWNANMMSAYLSDRAGKAYELDVKPKLRHYRTSAESRAKALIDQWHDLRPKQNDTGNHGND</sequence>
<comment type="caution">
    <text evidence="1">The sequence shown here is derived from an EMBL/GenBank/DDBJ whole genome shotgun (WGS) entry which is preliminary data.</text>
</comment>
<evidence type="ECO:0000313" key="2">
    <source>
        <dbReference type="Proteomes" id="UP000313645"/>
    </source>
</evidence>
<organism evidence="1 2">
    <name type="scientific">Marinobacter halodurans</name>
    <dbReference type="NCBI Taxonomy" id="2528979"/>
    <lineage>
        <taxon>Bacteria</taxon>
        <taxon>Pseudomonadati</taxon>
        <taxon>Pseudomonadota</taxon>
        <taxon>Gammaproteobacteria</taxon>
        <taxon>Pseudomonadales</taxon>
        <taxon>Marinobacteraceae</taxon>
        <taxon>Marinobacter</taxon>
    </lineage>
</organism>
<reference evidence="1 2" key="1">
    <citation type="submission" date="2019-02" db="EMBL/GenBank/DDBJ databases">
        <title>Marinobacter halodurans sp. nov., a marine bacterium isolated from sea tidal flat.</title>
        <authorList>
            <person name="Yoo Y."/>
            <person name="Lee D.W."/>
            <person name="Kim B.S."/>
            <person name="Kim J.-J."/>
        </authorList>
    </citation>
    <scope>NUCLEOTIDE SEQUENCE [LARGE SCALE GENOMIC DNA]</scope>
    <source>
        <strain evidence="1 2">YJ-S3-2</strain>
    </source>
</reference>
<proteinExistence type="predicted"/>
<evidence type="ECO:0000313" key="1">
    <source>
        <dbReference type="EMBL" id="TBW59392.1"/>
    </source>
</evidence>
<protein>
    <submittedName>
        <fullName evidence="1">Uncharacterized protein</fullName>
    </submittedName>
</protein>
<dbReference type="Proteomes" id="UP000313645">
    <property type="component" value="Unassembled WGS sequence"/>
</dbReference>
<dbReference type="RefSeq" id="WP_131477803.1">
    <property type="nucleotide sequence ID" value="NZ_SJDL01000001.1"/>
</dbReference>
<name>A0ABY1ZUC0_9GAMM</name>
<dbReference type="EMBL" id="SJDL01000001">
    <property type="protein sequence ID" value="TBW59392.1"/>
    <property type="molecule type" value="Genomic_DNA"/>
</dbReference>
<keyword evidence="2" id="KW-1185">Reference proteome</keyword>
<accession>A0ABY1ZUC0</accession>